<evidence type="ECO:0000313" key="6">
    <source>
        <dbReference type="EMBL" id="GAA2728395.1"/>
    </source>
</evidence>
<dbReference type="PANTHER" id="PTHR30055">
    <property type="entry name" value="HTH-TYPE TRANSCRIPTIONAL REGULATOR RUTR"/>
    <property type="match status" value="1"/>
</dbReference>
<accession>A0ABN3UAG4</accession>
<keyword evidence="3" id="KW-0804">Transcription</keyword>
<reference evidence="6 7" key="1">
    <citation type="journal article" date="2019" name="Int. J. Syst. Evol. Microbiol.">
        <title>The Global Catalogue of Microorganisms (GCM) 10K type strain sequencing project: providing services to taxonomists for standard genome sequencing and annotation.</title>
        <authorList>
            <consortium name="The Broad Institute Genomics Platform"/>
            <consortium name="The Broad Institute Genome Sequencing Center for Infectious Disease"/>
            <person name="Wu L."/>
            <person name="Ma J."/>
        </authorList>
    </citation>
    <scope>NUCLEOTIDE SEQUENCE [LARGE SCALE GENOMIC DNA]</scope>
    <source>
        <strain evidence="6 7">JCM 8201</strain>
    </source>
</reference>
<organism evidence="6 7">
    <name type="scientific">Actinocorallia aurantiaca</name>
    <dbReference type="NCBI Taxonomy" id="46204"/>
    <lineage>
        <taxon>Bacteria</taxon>
        <taxon>Bacillati</taxon>
        <taxon>Actinomycetota</taxon>
        <taxon>Actinomycetes</taxon>
        <taxon>Streptosporangiales</taxon>
        <taxon>Thermomonosporaceae</taxon>
        <taxon>Actinocorallia</taxon>
    </lineage>
</organism>
<dbReference type="SUPFAM" id="SSF46689">
    <property type="entry name" value="Homeodomain-like"/>
    <property type="match status" value="1"/>
</dbReference>
<dbReference type="Proteomes" id="UP001501842">
    <property type="component" value="Unassembled WGS sequence"/>
</dbReference>
<evidence type="ECO:0000256" key="4">
    <source>
        <dbReference type="PROSITE-ProRule" id="PRU00335"/>
    </source>
</evidence>
<dbReference type="PROSITE" id="PS50977">
    <property type="entry name" value="HTH_TETR_2"/>
    <property type="match status" value="1"/>
</dbReference>
<dbReference type="RefSeq" id="WP_344451658.1">
    <property type="nucleotide sequence ID" value="NZ_BAAATZ010000013.1"/>
</dbReference>
<evidence type="ECO:0000256" key="1">
    <source>
        <dbReference type="ARBA" id="ARBA00023015"/>
    </source>
</evidence>
<dbReference type="InterPro" id="IPR050109">
    <property type="entry name" value="HTH-type_TetR-like_transc_reg"/>
</dbReference>
<feature type="DNA-binding region" description="H-T-H motif" evidence="4">
    <location>
        <begin position="38"/>
        <end position="57"/>
    </location>
</feature>
<feature type="domain" description="HTH tetR-type" evidence="5">
    <location>
        <begin position="15"/>
        <end position="75"/>
    </location>
</feature>
<keyword evidence="7" id="KW-1185">Reference proteome</keyword>
<dbReference type="PANTHER" id="PTHR30055:SF234">
    <property type="entry name" value="HTH-TYPE TRANSCRIPTIONAL REGULATOR BETI"/>
    <property type="match status" value="1"/>
</dbReference>
<dbReference type="Gene3D" id="1.10.357.10">
    <property type="entry name" value="Tetracycline Repressor, domain 2"/>
    <property type="match status" value="1"/>
</dbReference>
<sequence length="212" mass="23514">MAGRGWKGQPPRTEEEARQRILEAANRCLDRYGPAKTSLSDVAAELGVTRQTVYRHFPSTTDLLLASAVASVEPFLDRVAEHCASLSDPGEIVVAGLVYILRHLPEDPRLSLLLAVDRADLFTVGITSPTAFEFGRAILRRYPVDWDALGYGEEEFDELVEYLLRLVQSLMIDPGRPPRSPEDLTRFLNRWLAPAVTRFSPRPEEGAASPGA</sequence>
<evidence type="ECO:0000259" key="5">
    <source>
        <dbReference type="PROSITE" id="PS50977"/>
    </source>
</evidence>
<gene>
    <name evidence="6" type="ORF">GCM10010439_36520</name>
</gene>
<protein>
    <submittedName>
        <fullName evidence="6">TetR/AcrR family transcriptional regulator</fullName>
    </submittedName>
</protein>
<dbReference type="InterPro" id="IPR001647">
    <property type="entry name" value="HTH_TetR"/>
</dbReference>
<evidence type="ECO:0000313" key="7">
    <source>
        <dbReference type="Proteomes" id="UP001501842"/>
    </source>
</evidence>
<name>A0ABN3UAG4_9ACTN</name>
<proteinExistence type="predicted"/>
<dbReference type="Pfam" id="PF00440">
    <property type="entry name" value="TetR_N"/>
    <property type="match status" value="1"/>
</dbReference>
<dbReference type="PRINTS" id="PR00455">
    <property type="entry name" value="HTHTETR"/>
</dbReference>
<keyword evidence="1" id="KW-0805">Transcription regulation</keyword>
<comment type="caution">
    <text evidence="6">The sequence shown here is derived from an EMBL/GenBank/DDBJ whole genome shotgun (WGS) entry which is preliminary data.</text>
</comment>
<keyword evidence="2 4" id="KW-0238">DNA-binding</keyword>
<evidence type="ECO:0000256" key="2">
    <source>
        <dbReference type="ARBA" id="ARBA00023125"/>
    </source>
</evidence>
<dbReference type="EMBL" id="BAAATZ010000013">
    <property type="protein sequence ID" value="GAA2728395.1"/>
    <property type="molecule type" value="Genomic_DNA"/>
</dbReference>
<evidence type="ECO:0000256" key="3">
    <source>
        <dbReference type="ARBA" id="ARBA00023163"/>
    </source>
</evidence>
<dbReference type="InterPro" id="IPR009057">
    <property type="entry name" value="Homeodomain-like_sf"/>
</dbReference>